<name>A0A6G4U8A6_9ACTN</name>
<evidence type="ECO:0000256" key="1">
    <source>
        <dbReference type="SAM" id="MobiDB-lite"/>
    </source>
</evidence>
<proteinExistence type="predicted"/>
<keyword evidence="2" id="KW-0812">Transmembrane</keyword>
<comment type="caution">
    <text evidence="3">The sequence shown here is derived from an EMBL/GenBank/DDBJ whole genome shotgun (WGS) entry which is preliminary data.</text>
</comment>
<dbReference type="AlphaFoldDB" id="A0A6G4U8A6"/>
<sequence>MSSSEAASEPIGDKVGRGTRRPEGGGRTAGGDAPAPARQWPLLSVLGAVAVGLLITTFDHFRPGCIIIGAALLGAGVLRWMLPNVGMLAVRSRFTDVVTYWFLGAAIIFLTLLALPALISVPFLDDVLHFTL</sequence>
<accession>A0A6G4U8A6</accession>
<dbReference type="Proteomes" id="UP000481583">
    <property type="component" value="Unassembled WGS sequence"/>
</dbReference>
<feature type="transmembrane region" description="Helical" evidence="2">
    <location>
        <begin position="65"/>
        <end position="82"/>
    </location>
</feature>
<reference evidence="3 4" key="1">
    <citation type="submission" date="2020-02" db="EMBL/GenBank/DDBJ databases">
        <title>Whole-genome analyses of novel actinobacteria.</title>
        <authorList>
            <person name="Sahin N."/>
        </authorList>
    </citation>
    <scope>NUCLEOTIDE SEQUENCE [LARGE SCALE GENOMIC DNA]</scope>
    <source>
        <strain evidence="3 4">A7024</strain>
    </source>
</reference>
<keyword evidence="2" id="KW-1133">Transmembrane helix</keyword>
<feature type="compositionally biased region" description="Basic and acidic residues" evidence="1">
    <location>
        <begin position="11"/>
        <end position="24"/>
    </location>
</feature>
<feature type="region of interest" description="Disordered" evidence="1">
    <location>
        <begin position="1"/>
        <end position="36"/>
    </location>
</feature>
<gene>
    <name evidence="3" type="ORF">G5C51_29185</name>
</gene>
<keyword evidence="4" id="KW-1185">Reference proteome</keyword>
<evidence type="ECO:0000256" key="2">
    <source>
        <dbReference type="SAM" id="Phobius"/>
    </source>
</evidence>
<feature type="transmembrane region" description="Helical" evidence="2">
    <location>
        <begin position="40"/>
        <end position="58"/>
    </location>
</feature>
<dbReference type="InterPro" id="IPR021385">
    <property type="entry name" value="DUF3017"/>
</dbReference>
<protein>
    <submittedName>
        <fullName evidence="3">DUF3017 domain-containing protein</fullName>
    </submittedName>
</protein>
<dbReference type="Pfam" id="PF11222">
    <property type="entry name" value="DUF3017"/>
    <property type="match status" value="1"/>
</dbReference>
<dbReference type="EMBL" id="JAAKZV010000173">
    <property type="protein sequence ID" value="NGN67960.1"/>
    <property type="molecule type" value="Genomic_DNA"/>
</dbReference>
<feature type="transmembrane region" description="Helical" evidence="2">
    <location>
        <begin position="102"/>
        <end position="124"/>
    </location>
</feature>
<organism evidence="3 4">
    <name type="scientific">Streptomyces coryli</name>
    <dbReference type="NCBI Taxonomy" id="1128680"/>
    <lineage>
        <taxon>Bacteria</taxon>
        <taxon>Bacillati</taxon>
        <taxon>Actinomycetota</taxon>
        <taxon>Actinomycetes</taxon>
        <taxon>Kitasatosporales</taxon>
        <taxon>Streptomycetaceae</taxon>
        <taxon>Streptomyces</taxon>
    </lineage>
</organism>
<dbReference type="RefSeq" id="WP_165241458.1">
    <property type="nucleotide sequence ID" value="NZ_JAAKZV010000173.1"/>
</dbReference>
<evidence type="ECO:0000313" key="3">
    <source>
        <dbReference type="EMBL" id="NGN67960.1"/>
    </source>
</evidence>
<keyword evidence="2" id="KW-0472">Membrane</keyword>
<evidence type="ECO:0000313" key="4">
    <source>
        <dbReference type="Proteomes" id="UP000481583"/>
    </source>
</evidence>